<dbReference type="EMBL" id="JAFFZE010000026">
    <property type="protein sequence ID" value="MCT2587581.1"/>
    <property type="molecule type" value="Genomic_DNA"/>
</dbReference>
<organism evidence="2 3">
    <name type="scientific">Actinophytocola gossypii</name>
    <dbReference type="NCBI Taxonomy" id="2812003"/>
    <lineage>
        <taxon>Bacteria</taxon>
        <taxon>Bacillati</taxon>
        <taxon>Actinomycetota</taxon>
        <taxon>Actinomycetes</taxon>
        <taxon>Pseudonocardiales</taxon>
        <taxon>Pseudonocardiaceae</taxon>
    </lineage>
</organism>
<dbReference type="InterPro" id="IPR011600">
    <property type="entry name" value="Pept_C14_caspase"/>
</dbReference>
<dbReference type="RefSeq" id="WP_260195487.1">
    <property type="nucleotide sequence ID" value="NZ_JAFFZE010000026.1"/>
</dbReference>
<dbReference type="Pfam" id="PF13676">
    <property type="entry name" value="TIR_2"/>
    <property type="match status" value="1"/>
</dbReference>
<dbReference type="Gene3D" id="3.40.50.10140">
    <property type="entry name" value="Toll/interleukin-1 receptor homology (TIR) domain"/>
    <property type="match status" value="1"/>
</dbReference>
<name>A0ABT2JIH1_9PSEU</name>
<dbReference type="SUPFAM" id="SSF52129">
    <property type="entry name" value="Caspase-like"/>
    <property type="match status" value="1"/>
</dbReference>
<evidence type="ECO:0000259" key="1">
    <source>
        <dbReference type="PROSITE" id="PS50104"/>
    </source>
</evidence>
<comment type="caution">
    <text evidence="2">The sequence shown here is derived from an EMBL/GenBank/DDBJ whole genome shotgun (WGS) entry which is preliminary data.</text>
</comment>
<dbReference type="InterPro" id="IPR000157">
    <property type="entry name" value="TIR_dom"/>
</dbReference>
<keyword evidence="3" id="KW-1185">Reference proteome</keyword>
<protein>
    <submittedName>
        <fullName evidence="2">TIR domain-containing protein</fullName>
    </submittedName>
</protein>
<dbReference type="Pfam" id="PF00656">
    <property type="entry name" value="Peptidase_C14"/>
    <property type="match status" value="1"/>
</dbReference>
<dbReference type="Gene3D" id="3.40.50.1460">
    <property type="match status" value="1"/>
</dbReference>
<dbReference type="PROSITE" id="PS50104">
    <property type="entry name" value="TIR"/>
    <property type="match status" value="1"/>
</dbReference>
<evidence type="ECO:0000313" key="3">
    <source>
        <dbReference type="Proteomes" id="UP001156441"/>
    </source>
</evidence>
<reference evidence="2 3" key="1">
    <citation type="submission" date="2021-02" db="EMBL/GenBank/DDBJ databases">
        <title>Actinophytocola xerophila sp. nov., isolated from soil of cotton cropping field.</title>
        <authorList>
            <person name="Huang R."/>
            <person name="Chen X."/>
            <person name="Ge X."/>
            <person name="Liu W."/>
        </authorList>
    </citation>
    <scope>NUCLEOTIDE SEQUENCE [LARGE SCALE GENOMIC DNA]</scope>
    <source>
        <strain evidence="2 3">S1-96</strain>
    </source>
</reference>
<accession>A0ABT2JIH1</accession>
<dbReference type="InterPro" id="IPR035897">
    <property type="entry name" value="Toll_tir_struct_dom_sf"/>
</dbReference>
<dbReference type="SUPFAM" id="SSF52200">
    <property type="entry name" value="Toll/Interleukin receptor TIR domain"/>
    <property type="match status" value="1"/>
</dbReference>
<gene>
    <name evidence="2" type="ORF">JT362_31120</name>
</gene>
<proteinExistence type="predicted"/>
<feature type="domain" description="TIR" evidence="1">
    <location>
        <begin position="235"/>
        <end position="377"/>
    </location>
</feature>
<dbReference type="InterPro" id="IPR029030">
    <property type="entry name" value="Caspase-like_dom_sf"/>
</dbReference>
<evidence type="ECO:0000313" key="2">
    <source>
        <dbReference type="EMBL" id="MCT2587581.1"/>
    </source>
</evidence>
<dbReference type="Proteomes" id="UP001156441">
    <property type="component" value="Unassembled WGS sequence"/>
</dbReference>
<sequence length="377" mass="40316">MADRVVRMARSRAVLVGVARYDDPSLPDLPSADRAAEDLARGFEELPAGGAVLVDTVVDADRHEFVRALVEACADAEDQLILYFSGHGVLSRFGELVLATRDCDPRAPELTGVPWNSVRAALADTQARSVIVILDCCFSGAADSALQESQQIAEAAPAGSRGPQFTYLMAGRAPWPYQPGVLGAALRTAMDAFPVEDGASPDFAALAVLLRHEMTGVSQPKLAISGSRSTANDHRVSPIFITYRVEDSGLAAAIDQAVANRLGKAAVFRSTRSIPIGANFREVIADSIRRAQVVVAVIGPDWESRSTAPDDWVVHEIATAFEHGIPVVPVVVGARGPVRAEDVPERIRQLAYLQFLQVRADAPEVIDAVVGRLLEVL</sequence>